<sequence length="215" mass="22113">MQAAMAIEDGMVVGLGSGSTAALAVEALAARIAQGLRVVGIPTSEATAALARRLGVPLTSFAEHSHVDITIDGADQVERRSLTLIKGRGGALLREKIVASASDRMIVVVDETKLVARLGGATPLPVEIVAFGSQTVIARLKALGCAPTLRLKGDEIFFTDGGNLIADCAMAEIPDPAALEARLAAVTGVIETGLFIGLATEILIGRPAGVELLQR</sequence>
<comment type="similarity">
    <text evidence="3">Belongs to the ribose 5-phosphate isomerase family.</text>
</comment>
<comment type="catalytic activity">
    <reaction evidence="1 3">
        <text>aldehydo-D-ribose 5-phosphate = D-ribulose 5-phosphate</text>
        <dbReference type="Rhea" id="RHEA:14657"/>
        <dbReference type="ChEBI" id="CHEBI:58121"/>
        <dbReference type="ChEBI" id="CHEBI:58273"/>
        <dbReference type="EC" id="5.3.1.6"/>
    </reaction>
</comment>
<accession>A0A5J6MFI8</accession>
<dbReference type="FunFam" id="3.40.50.1360:FF:000001">
    <property type="entry name" value="Ribose-5-phosphate isomerase A"/>
    <property type="match status" value="1"/>
</dbReference>
<dbReference type="UniPathway" id="UPA00115">
    <property type="reaction ID" value="UER00412"/>
</dbReference>
<protein>
    <recommendedName>
        <fullName evidence="3">Ribose-5-phosphate isomerase A</fullName>
        <ecNumber evidence="3">5.3.1.6</ecNumber>
    </recommendedName>
    <alternativeName>
        <fullName evidence="3">Phosphoriboisomerase A</fullName>
        <shortName evidence="3">PRI</shortName>
    </alternativeName>
</protein>
<dbReference type="Gene3D" id="3.30.70.260">
    <property type="match status" value="1"/>
</dbReference>
<evidence type="ECO:0000256" key="1">
    <source>
        <dbReference type="ARBA" id="ARBA00001713"/>
    </source>
</evidence>
<dbReference type="SUPFAM" id="SSF100950">
    <property type="entry name" value="NagB/RpiA/CoA transferase-like"/>
    <property type="match status" value="1"/>
</dbReference>
<feature type="binding site" evidence="3">
    <location>
        <position position="113"/>
    </location>
    <ligand>
        <name>substrate</name>
    </ligand>
</feature>
<dbReference type="GO" id="GO:0009052">
    <property type="term" value="P:pentose-phosphate shunt, non-oxidative branch"/>
    <property type="evidence" value="ECO:0007669"/>
    <property type="project" value="UniProtKB-UniRule"/>
</dbReference>
<dbReference type="EMBL" id="CP042906">
    <property type="protein sequence ID" value="QEX16222.1"/>
    <property type="molecule type" value="Genomic_DNA"/>
</dbReference>
<dbReference type="Gene3D" id="3.40.50.1360">
    <property type="match status" value="1"/>
</dbReference>
<gene>
    <name evidence="3 4" type="primary">rpiA</name>
    <name evidence="4" type="ORF">FRZ44_15140</name>
</gene>
<feature type="active site" description="Proton acceptor" evidence="3">
    <location>
        <position position="95"/>
    </location>
</feature>
<dbReference type="AlphaFoldDB" id="A0A5J6MFI8"/>
<dbReference type="CDD" id="cd01398">
    <property type="entry name" value="RPI_A"/>
    <property type="match status" value="1"/>
</dbReference>
<dbReference type="GO" id="GO:0004751">
    <property type="term" value="F:ribose-5-phosphate isomerase activity"/>
    <property type="evidence" value="ECO:0007669"/>
    <property type="project" value="UniProtKB-UniRule"/>
</dbReference>
<evidence type="ECO:0000256" key="3">
    <source>
        <dbReference type="HAMAP-Rule" id="MF_00170"/>
    </source>
</evidence>
<dbReference type="KEGG" id="htq:FRZ44_15140"/>
<dbReference type="NCBIfam" id="NF001924">
    <property type="entry name" value="PRK00702.1"/>
    <property type="match status" value="1"/>
</dbReference>
<dbReference type="NCBIfam" id="TIGR00021">
    <property type="entry name" value="rpiA"/>
    <property type="match status" value="1"/>
</dbReference>
<dbReference type="PANTHER" id="PTHR43748">
    <property type="entry name" value="RIBOSE-5-PHOSPHATE ISOMERASE 3, CHLOROPLASTIC-RELATED"/>
    <property type="match status" value="1"/>
</dbReference>
<dbReference type="InterPro" id="IPR037171">
    <property type="entry name" value="NagB/RpiA_transferase-like"/>
</dbReference>
<keyword evidence="5" id="KW-1185">Reference proteome</keyword>
<evidence type="ECO:0000313" key="5">
    <source>
        <dbReference type="Proteomes" id="UP000326202"/>
    </source>
</evidence>
<dbReference type="SUPFAM" id="SSF75445">
    <property type="entry name" value="D-ribose-5-phosphate isomerase (RpiA), lid domain"/>
    <property type="match status" value="1"/>
</dbReference>
<comment type="pathway">
    <text evidence="3">Carbohydrate degradation; pentose phosphate pathway; D-ribose 5-phosphate from D-ribulose 5-phosphate (non-oxidative stage): step 1/1.</text>
</comment>
<dbReference type="Proteomes" id="UP000326202">
    <property type="component" value="Chromosome"/>
</dbReference>
<reference evidence="4 5" key="1">
    <citation type="submission" date="2019-08" db="EMBL/GenBank/DDBJ databases">
        <title>Hyperibacter terrae gen. nov., sp. nov. and Hyperibacter viscosus sp. nov., two new members in the family Rhodospirillaceae isolated from the rhizosphere of Hypericum perforatum.</title>
        <authorList>
            <person name="Noviana Z."/>
        </authorList>
    </citation>
    <scope>NUCLEOTIDE SEQUENCE [LARGE SCALE GENOMIC DNA]</scope>
    <source>
        <strain evidence="4 5">R5913</strain>
    </source>
</reference>
<feature type="binding site" evidence="3">
    <location>
        <begin position="86"/>
        <end position="89"/>
    </location>
    <ligand>
        <name>substrate</name>
    </ligand>
</feature>
<comment type="subunit">
    <text evidence="3">Homodimer.</text>
</comment>
<dbReference type="PANTHER" id="PTHR43748:SF3">
    <property type="entry name" value="RIBOSE-5-PHOSPHATE ISOMERASE 3, CHLOROPLASTIC-RELATED"/>
    <property type="match status" value="1"/>
</dbReference>
<dbReference type="InterPro" id="IPR050262">
    <property type="entry name" value="Ribose-5P_isomerase"/>
</dbReference>
<name>A0A5J6MFI8_9PROT</name>
<dbReference type="Pfam" id="PF06026">
    <property type="entry name" value="Rib_5-P_isom_A"/>
    <property type="match status" value="1"/>
</dbReference>
<feature type="binding site" evidence="3">
    <location>
        <begin position="72"/>
        <end position="75"/>
    </location>
    <ligand>
        <name>substrate</name>
    </ligand>
</feature>
<comment type="function">
    <text evidence="3">Catalyzes the reversible conversion of ribose-5-phosphate to ribulose 5-phosphate.</text>
</comment>
<feature type="binding site" evidence="3">
    <location>
        <begin position="17"/>
        <end position="20"/>
    </location>
    <ligand>
        <name>substrate</name>
    </ligand>
</feature>
<proteinExistence type="inferred from homology"/>
<dbReference type="HAMAP" id="MF_00170">
    <property type="entry name" value="Rib_5P_isom_A"/>
    <property type="match status" value="1"/>
</dbReference>
<dbReference type="EC" id="5.3.1.6" evidence="3"/>
<organism evidence="4 5">
    <name type="scientific">Hypericibacter terrae</name>
    <dbReference type="NCBI Taxonomy" id="2602015"/>
    <lineage>
        <taxon>Bacteria</taxon>
        <taxon>Pseudomonadati</taxon>
        <taxon>Pseudomonadota</taxon>
        <taxon>Alphaproteobacteria</taxon>
        <taxon>Rhodospirillales</taxon>
        <taxon>Dongiaceae</taxon>
        <taxon>Hypericibacter</taxon>
    </lineage>
</organism>
<dbReference type="InterPro" id="IPR004788">
    <property type="entry name" value="Ribose5P_isomerase_type_A"/>
</dbReference>
<dbReference type="InterPro" id="IPR020672">
    <property type="entry name" value="Ribose5P_isomerase_typA_subgr"/>
</dbReference>
<evidence type="ECO:0000313" key="4">
    <source>
        <dbReference type="EMBL" id="QEX16222.1"/>
    </source>
</evidence>
<keyword evidence="2 3" id="KW-0413">Isomerase</keyword>
<evidence type="ECO:0000256" key="2">
    <source>
        <dbReference type="ARBA" id="ARBA00023235"/>
    </source>
</evidence>